<protein>
    <recommendedName>
        <fullName evidence="2">Fibronectin type-III domain-containing protein</fullName>
    </recommendedName>
</protein>
<reference evidence="3" key="2">
    <citation type="submission" date="2025-08" db="UniProtKB">
        <authorList>
            <consortium name="Ensembl"/>
        </authorList>
    </citation>
    <scope>IDENTIFICATION</scope>
</reference>
<feature type="compositionally biased region" description="Polar residues" evidence="1">
    <location>
        <begin position="749"/>
        <end position="763"/>
    </location>
</feature>
<dbReference type="PANTHER" id="PTHR21437">
    <property type="entry name" value="WIDE AWAKE"/>
    <property type="match status" value="1"/>
</dbReference>
<dbReference type="AlphaFoldDB" id="A0AAX7V2D2"/>
<dbReference type="InterPro" id="IPR036116">
    <property type="entry name" value="FN3_sf"/>
</dbReference>
<dbReference type="PANTHER" id="PTHR21437:SF2">
    <property type="entry name" value="ANKYRIN REPEAT AND FIBRONECTIN TYPE-III DOMAIN-CONTAINING PROTEIN 1-LIKE"/>
    <property type="match status" value="1"/>
</dbReference>
<name>A0AAX7V2D2_ASTCA</name>
<evidence type="ECO:0000313" key="4">
    <source>
        <dbReference type="Proteomes" id="UP000265100"/>
    </source>
</evidence>
<dbReference type="Gene3D" id="2.60.40.10">
    <property type="entry name" value="Immunoglobulins"/>
    <property type="match status" value="1"/>
</dbReference>
<dbReference type="GO" id="GO:0000132">
    <property type="term" value="P:establishment of mitotic spindle orientation"/>
    <property type="evidence" value="ECO:0007669"/>
    <property type="project" value="TreeGrafter"/>
</dbReference>
<reference evidence="3" key="1">
    <citation type="submission" date="2018-05" db="EMBL/GenBank/DDBJ databases">
        <authorList>
            <person name="Datahose"/>
        </authorList>
    </citation>
    <scope>NUCLEOTIDE SEQUENCE</scope>
</reference>
<feature type="compositionally biased region" description="Low complexity" evidence="1">
    <location>
        <begin position="101"/>
        <end position="119"/>
    </location>
</feature>
<proteinExistence type="predicted"/>
<feature type="region of interest" description="Disordered" evidence="1">
    <location>
        <begin position="746"/>
        <end position="810"/>
    </location>
</feature>
<dbReference type="CDD" id="cd00063">
    <property type="entry name" value="FN3"/>
    <property type="match status" value="1"/>
</dbReference>
<evidence type="ECO:0000259" key="2">
    <source>
        <dbReference type="PROSITE" id="PS50853"/>
    </source>
</evidence>
<dbReference type="InterPro" id="IPR039269">
    <property type="entry name" value="ANKFN1"/>
</dbReference>
<dbReference type="InterPro" id="IPR013783">
    <property type="entry name" value="Ig-like_fold"/>
</dbReference>
<feature type="domain" description="Fibronectin type-III" evidence="2">
    <location>
        <begin position="13"/>
        <end position="109"/>
    </location>
</feature>
<dbReference type="InterPro" id="IPR003961">
    <property type="entry name" value="FN3_dom"/>
</dbReference>
<feature type="region of interest" description="Disordered" evidence="1">
    <location>
        <begin position="101"/>
        <end position="121"/>
    </location>
</feature>
<dbReference type="GeneTree" id="ENSGT00940000163984"/>
<dbReference type="SUPFAM" id="SSF49265">
    <property type="entry name" value="Fibronectin type III"/>
    <property type="match status" value="1"/>
</dbReference>
<accession>A0AAX7V2D2</accession>
<evidence type="ECO:0000256" key="1">
    <source>
        <dbReference type="SAM" id="MobiDB-lite"/>
    </source>
</evidence>
<dbReference type="Ensembl" id="ENSACLT00000096177.1">
    <property type="protein sequence ID" value="ENSACLP00000075730.1"/>
    <property type="gene ID" value="ENSACLG00000016285.2"/>
</dbReference>
<dbReference type="Proteomes" id="UP000265100">
    <property type="component" value="Chromosome 4"/>
</dbReference>
<dbReference type="PROSITE" id="PS50853">
    <property type="entry name" value="FN3"/>
    <property type="match status" value="1"/>
</dbReference>
<sequence length="810" mass="89824">MRENFQNTELPGSPSHVSILVTSTSSLFVTIKEPEGDMVGLITRYRVEWSTSASFKRILGTAQVIETKNPSYVIKGLTAGVHYFVRVSAYNVKGWGPPQCSTPASAAPSKSSKPQSPSKRLSVSRGIKQLFQSATKFVRFLQRGMYLATVFYHKDNILVTAEDQIPLVEIQCCSTSITQDFLWLAKLSCAWQQVPWLQQGLSSAHSSPSSLLQNRHNILRAVSQLQSSLGAVDLGQIYYEPLKDRQGNVLLVTLKEFPNTPSPPDPPLHWMPLARLEKNRSRTPLLPEPTAMDMLAEQLKEKLSFHRHSLQWAQPGLYVGILKLCSSVEQIRVLVPQRLPSLLCHTRVRHNAHVTREEWTWLQSHVYTAANGGVQSLLDAEDESTMESSSMEEFVRSLRAAVTHLLTKLNIPLYRAYQYGVYTQELLQFGDNLSMLLLLPPSEDFSSSYWPLVGTKEPGLTMPLQIFELVHFWTYERDFLSQYCQAWVRLELDTHLAQQALREALETKEVQEARERLNHISGLSQRLDVVWRDARWIMDCLQCVRSKQWVGAVPLGLVMGGDPPPCPDGEEEESLTVRLSWPHRLAQRAITENSGSATPPNIVTAEVSAPAIPAEAALVLMEGVVKGGYPVDITTQLPADLASSGQSDLGSGNALMESGLKPAAVAQLEVDYPTLDTQESYSITEVIRPMEMAELVDILPTLSLIEEENPSCPSTPSVMDMLESFGLDIGERNSIFEFGNSDPVDGSSCPLSQEQYTPASYGTVNGADGDAPVSTDVPQDKAETQKLPSKGACLPVRNQVEWERPSNSPS</sequence>
<evidence type="ECO:0000313" key="3">
    <source>
        <dbReference type="Ensembl" id="ENSACLP00000075730.1"/>
    </source>
</evidence>
<organism evidence="3 4">
    <name type="scientific">Astatotilapia calliptera</name>
    <name type="common">Eastern happy</name>
    <name type="synonym">Chromis callipterus</name>
    <dbReference type="NCBI Taxonomy" id="8154"/>
    <lineage>
        <taxon>Eukaryota</taxon>
        <taxon>Metazoa</taxon>
        <taxon>Chordata</taxon>
        <taxon>Craniata</taxon>
        <taxon>Vertebrata</taxon>
        <taxon>Euteleostomi</taxon>
        <taxon>Actinopterygii</taxon>
        <taxon>Neopterygii</taxon>
        <taxon>Teleostei</taxon>
        <taxon>Neoteleostei</taxon>
        <taxon>Acanthomorphata</taxon>
        <taxon>Ovalentaria</taxon>
        <taxon>Cichlomorphae</taxon>
        <taxon>Cichliformes</taxon>
        <taxon>Cichlidae</taxon>
        <taxon>African cichlids</taxon>
        <taxon>Pseudocrenilabrinae</taxon>
        <taxon>Haplochromini</taxon>
        <taxon>Astatotilapia</taxon>
    </lineage>
</organism>
<dbReference type="SMART" id="SM00060">
    <property type="entry name" value="FN3"/>
    <property type="match status" value="1"/>
</dbReference>
<dbReference type="GO" id="GO:0005819">
    <property type="term" value="C:spindle"/>
    <property type="evidence" value="ECO:0007669"/>
    <property type="project" value="TreeGrafter"/>
</dbReference>
<keyword evidence="4" id="KW-1185">Reference proteome</keyword>
<dbReference type="GO" id="GO:0061172">
    <property type="term" value="P:regulation of establishment of bipolar cell polarity"/>
    <property type="evidence" value="ECO:0007669"/>
    <property type="project" value="TreeGrafter"/>
</dbReference>
<reference evidence="3" key="3">
    <citation type="submission" date="2025-09" db="UniProtKB">
        <authorList>
            <consortium name="Ensembl"/>
        </authorList>
    </citation>
    <scope>IDENTIFICATION</scope>
</reference>
<dbReference type="Pfam" id="PF00041">
    <property type="entry name" value="fn3"/>
    <property type="match status" value="1"/>
</dbReference>